<dbReference type="OrthoDB" id="3004750at2759"/>
<accession>A0A067SPN0</accession>
<keyword evidence="2" id="KW-1185">Reference proteome</keyword>
<dbReference type="HOGENOM" id="CLU_042691_0_0_1"/>
<dbReference type="STRING" id="685588.A0A067SPN0"/>
<dbReference type="InterPro" id="IPR032675">
    <property type="entry name" value="LRR_dom_sf"/>
</dbReference>
<name>A0A067SPN0_GALM3</name>
<sequence length="537" mass="61418">MLASRNRELVNERAKIDQEFKQTTYENPRYHVLSKRWSEIWHEIRHYPILLSPFRRLPISILAEVFLHCPSAHPNSPERNKGVLALCGVSSLWRKVAFATHGLWTSLYLILPNLDDSDWRYRRALDAASKWIQRSGNALPLSIRLHIRDMSYHDDTFNMRCTQVVLYIVTPIMNRIRHLDLGTCFDPQVLFHVLNVSTFLNTQSITIRGGAPDDIKYLSSAKSDRTGSSICPSLRRLVLNRGLLSNTVSDFPLPWNQLTHLTVEYIHDHLWIELLSSCIQLQCGSFLFHGEPRNYSGMADLPLIVISHLRDLTLTFLHSVNPGVLCRFDLPSLVTLRLGSSAPDTMGLWTLEGNSGNFFSQMKTVRYLALIKEWPINMELFHLLLRHAPDLITLELSVDVNLSAIFKALEHSNVPLTVISEDGPCLVPGLRTIVIDVVVYYGYSGTVALASFPVNELAGFIRSRFGRLPQCLPIQNCIIYVSDVIRHERDKAVIQYLRNEFPRINPSLKTKVRMCPMATYRGWRGRLPDYLSGEDYN</sequence>
<organism evidence="1 2">
    <name type="scientific">Galerina marginata (strain CBS 339.88)</name>
    <dbReference type="NCBI Taxonomy" id="685588"/>
    <lineage>
        <taxon>Eukaryota</taxon>
        <taxon>Fungi</taxon>
        <taxon>Dikarya</taxon>
        <taxon>Basidiomycota</taxon>
        <taxon>Agaricomycotina</taxon>
        <taxon>Agaricomycetes</taxon>
        <taxon>Agaricomycetidae</taxon>
        <taxon>Agaricales</taxon>
        <taxon>Agaricineae</taxon>
        <taxon>Strophariaceae</taxon>
        <taxon>Galerina</taxon>
    </lineage>
</organism>
<reference evidence="2" key="1">
    <citation type="journal article" date="2014" name="Proc. Natl. Acad. Sci. U.S.A.">
        <title>Extensive sampling of basidiomycete genomes demonstrates inadequacy of the white-rot/brown-rot paradigm for wood decay fungi.</title>
        <authorList>
            <person name="Riley R."/>
            <person name="Salamov A.A."/>
            <person name="Brown D.W."/>
            <person name="Nagy L.G."/>
            <person name="Floudas D."/>
            <person name="Held B.W."/>
            <person name="Levasseur A."/>
            <person name="Lombard V."/>
            <person name="Morin E."/>
            <person name="Otillar R."/>
            <person name="Lindquist E.A."/>
            <person name="Sun H."/>
            <person name="LaButti K.M."/>
            <person name="Schmutz J."/>
            <person name="Jabbour D."/>
            <person name="Luo H."/>
            <person name="Baker S.E."/>
            <person name="Pisabarro A.G."/>
            <person name="Walton J.D."/>
            <person name="Blanchette R.A."/>
            <person name="Henrissat B."/>
            <person name="Martin F."/>
            <person name="Cullen D."/>
            <person name="Hibbett D.S."/>
            <person name="Grigoriev I.V."/>
        </authorList>
    </citation>
    <scope>NUCLEOTIDE SEQUENCE [LARGE SCALE GENOMIC DNA]</scope>
    <source>
        <strain evidence="2">CBS 339.88</strain>
    </source>
</reference>
<evidence type="ECO:0000313" key="2">
    <source>
        <dbReference type="Proteomes" id="UP000027222"/>
    </source>
</evidence>
<gene>
    <name evidence="1" type="ORF">GALMADRAFT_215027</name>
</gene>
<evidence type="ECO:0008006" key="3">
    <source>
        <dbReference type="Google" id="ProtNLM"/>
    </source>
</evidence>
<dbReference type="Proteomes" id="UP000027222">
    <property type="component" value="Unassembled WGS sequence"/>
</dbReference>
<dbReference type="AlphaFoldDB" id="A0A067SPN0"/>
<protein>
    <recommendedName>
        <fullName evidence="3">F-box domain-containing protein</fullName>
    </recommendedName>
</protein>
<evidence type="ECO:0000313" key="1">
    <source>
        <dbReference type="EMBL" id="KDR69654.1"/>
    </source>
</evidence>
<proteinExistence type="predicted"/>
<dbReference type="Gene3D" id="3.80.10.10">
    <property type="entry name" value="Ribonuclease Inhibitor"/>
    <property type="match status" value="1"/>
</dbReference>
<dbReference type="EMBL" id="KL142401">
    <property type="protein sequence ID" value="KDR69654.1"/>
    <property type="molecule type" value="Genomic_DNA"/>
</dbReference>